<evidence type="ECO:0000256" key="1">
    <source>
        <dbReference type="SAM" id="MobiDB-lite"/>
    </source>
</evidence>
<feature type="region of interest" description="Disordered" evidence="1">
    <location>
        <begin position="75"/>
        <end position="97"/>
    </location>
</feature>
<feature type="compositionally biased region" description="Low complexity" evidence="1">
    <location>
        <begin position="76"/>
        <end position="90"/>
    </location>
</feature>
<protein>
    <submittedName>
        <fullName evidence="2">Uncharacterized protein</fullName>
    </submittedName>
</protein>
<dbReference type="EMBL" id="JH659074">
    <property type="protein sequence ID" value="EXL66002.1"/>
    <property type="molecule type" value="Genomic_DNA"/>
</dbReference>
<gene>
    <name evidence="2" type="ORF">FOPG_17806</name>
</gene>
<dbReference type="AlphaFoldDB" id="X0GQV9"/>
<sequence>MNGTTTPSRKDCLVRATGSSTDPCFSAGSRRSFPPGQSYCGSTGLRGLGRRFCVLRSFKISRVRPTRLWLNNLGLPSTRPSRISSSHPISKAAKTPT</sequence>
<dbReference type="Proteomes" id="UP000030676">
    <property type="component" value="Unassembled WGS sequence"/>
</dbReference>
<proteinExistence type="predicted"/>
<dbReference type="HOGENOM" id="CLU_2346773_0_0_1"/>
<name>X0GQV9_FUSOX</name>
<reference evidence="2" key="2">
    <citation type="submission" date="2012-05" db="EMBL/GenBank/DDBJ databases">
        <title>The Genome Annotation of Fusarium oxysporum PHW808.</title>
        <authorList>
            <consortium name="The Broad Institute Genomics Platform"/>
            <person name="Ma L.-J."/>
            <person name="Corby-Kistler H."/>
            <person name="Broz K."/>
            <person name="Gale L.R."/>
            <person name="Jonkers W."/>
            <person name="O'Donnell K."/>
            <person name="Ploetz R."/>
            <person name="Steinberg C."/>
            <person name="Schwartz D.C."/>
            <person name="VanEtten H."/>
            <person name="Zhou S."/>
            <person name="Young S.K."/>
            <person name="Zeng Q."/>
            <person name="Gargeya S."/>
            <person name="Fitzgerald M."/>
            <person name="Abouelleil A."/>
            <person name="Alvarado L."/>
            <person name="Chapman S.B."/>
            <person name="Gainer-Dewar J."/>
            <person name="Goldberg J."/>
            <person name="Griggs A."/>
            <person name="Gujja S."/>
            <person name="Hansen M."/>
            <person name="Howarth C."/>
            <person name="Imamovic A."/>
            <person name="Ireland A."/>
            <person name="Larimer J."/>
            <person name="McCowan C."/>
            <person name="Murphy C."/>
            <person name="Pearson M."/>
            <person name="Poon T.W."/>
            <person name="Priest M."/>
            <person name="Roberts A."/>
            <person name="Saif S."/>
            <person name="Shea T."/>
            <person name="Sykes S."/>
            <person name="Wortman J."/>
            <person name="Nusbaum C."/>
            <person name="Birren B."/>
        </authorList>
    </citation>
    <scope>NUCLEOTIDE SEQUENCE</scope>
    <source>
        <strain evidence="2">54008</strain>
    </source>
</reference>
<evidence type="ECO:0000313" key="2">
    <source>
        <dbReference type="EMBL" id="EXL66002.1"/>
    </source>
</evidence>
<reference evidence="2" key="1">
    <citation type="submission" date="2011-11" db="EMBL/GenBank/DDBJ databases">
        <title>The Genome Sequence of Fusarium oxysporum PHW808.</title>
        <authorList>
            <consortium name="The Broad Institute Genome Sequencing Platform"/>
            <person name="Ma L.-J."/>
            <person name="Gale L.R."/>
            <person name="Schwartz D.C."/>
            <person name="Zhou S."/>
            <person name="Corby-Kistler H."/>
            <person name="Young S.K."/>
            <person name="Zeng Q."/>
            <person name="Gargeya S."/>
            <person name="Fitzgerald M."/>
            <person name="Haas B."/>
            <person name="Abouelleil A."/>
            <person name="Alvarado L."/>
            <person name="Arachchi H.M."/>
            <person name="Berlin A."/>
            <person name="Brown A."/>
            <person name="Chapman S.B."/>
            <person name="Chen Z."/>
            <person name="Dunbar C."/>
            <person name="Freedman E."/>
            <person name="Gearin G."/>
            <person name="Goldberg J."/>
            <person name="Griggs A."/>
            <person name="Gujja S."/>
            <person name="Heiman D."/>
            <person name="Howarth C."/>
            <person name="Larson L."/>
            <person name="Lui A."/>
            <person name="MacDonald P.J.P."/>
            <person name="Montmayeur A."/>
            <person name="Murphy C."/>
            <person name="Neiman D."/>
            <person name="Pearson M."/>
            <person name="Priest M."/>
            <person name="Roberts A."/>
            <person name="Saif S."/>
            <person name="Shea T."/>
            <person name="Shenoy N."/>
            <person name="Sisk P."/>
            <person name="Stolte C."/>
            <person name="Sykes S."/>
            <person name="Wortman J."/>
            <person name="Nusbaum C."/>
            <person name="Birren B."/>
        </authorList>
    </citation>
    <scope>NUCLEOTIDE SEQUENCE [LARGE SCALE GENOMIC DNA]</scope>
    <source>
        <strain evidence="2">54008</strain>
    </source>
</reference>
<organism evidence="2">
    <name type="scientific">Fusarium oxysporum f. sp. conglutinans race 2 54008</name>
    <dbReference type="NCBI Taxonomy" id="1089457"/>
    <lineage>
        <taxon>Eukaryota</taxon>
        <taxon>Fungi</taxon>
        <taxon>Dikarya</taxon>
        <taxon>Ascomycota</taxon>
        <taxon>Pezizomycotina</taxon>
        <taxon>Sordariomycetes</taxon>
        <taxon>Hypocreomycetidae</taxon>
        <taxon>Hypocreales</taxon>
        <taxon>Nectriaceae</taxon>
        <taxon>Fusarium</taxon>
        <taxon>Fusarium oxysporum species complex</taxon>
    </lineage>
</organism>
<accession>X0GQV9</accession>